<evidence type="ECO:0000313" key="5">
    <source>
        <dbReference type="Proteomes" id="UP000214365"/>
    </source>
</evidence>
<dbReference type="RefSeq" id="XP_020117318.1">
    <property type="nucleotide sequence ID" value="XM_020262578.1"/>
</dbReference>
<comment type="similarity">
    <text evidence="1">Belongs to the AB hydrolase superfamily.</text>
</comment>
<protein>
    <recommendedName>
        <fullName evidence="3">AB hydrolase-1 domain-containing protein</fullName>
    </recommendedName>
</protein>
<dbReference type="GeneID" id="31007416"/>
<dbReference type="GO" id="GO:0052689">
    <property type="term" value="F:carboxylic ester hydrolase activity"/>
    <property type="evidence" value="ECO:0007669"/>
    <property type="project" value="TreeGrafter"/>
</dbReference>
<comment type="caution">
    <text evidence="4">The sequence shown here is derived from an EMBL/GenBank/DDBJ whole genome shotgun (WGS) entry which is preliminary data.</text>
</comment>
<organism evidence="4 5">
    <name type="scientific">Talaromyces atroroseus</name>
    <dbReference type="NCBI Taxonomy" id="1441469"/>
    <lineage>
        <taxon>Eukaryota</taxon>
        <taxon>Fungi</taxon>
        <taxon>Dikarya</taxon>
        <taxon>Ascomycota</taxon>
        <taxon>Pezizomycotina</taxon>
        <taxon>Eurotiomycetes</taxon>
        <taxon>Eurotiomycetidae</taxon>
        <taxon>Eurotiales</taxon>
        <taxon>Trichocomaceae</taxon>
        <taxon>Talaromyces</taxon>
        <taxon>Talaromyces sect. Trachyspermi</taxon>
    </lineage>
</organism>
<dbReference type="Pfam" id="PF00561">
    <property type="entry name" value="Abhydrolase_1"/>
    <property type="match status" value="1"/>
</dbReference>
<dbReference type="STRING" id="1441469.A0A225AUQ0"/>
<dbReference type="Gene3D" id="3.40.50.1820">
    <property type="entry name" value="alpha/beta hydrolase"/>
    <property type="match status" value="1"/>
</dbReference>
<dbReference type="PANTHER" id="PTHR46118:SF4">
    <property type="entry name" value="PROTEIN ABHD11"/>
    <property type="match status" value="1"/>
</dbReference>
<dbReference type="OrthoDB" id="8119704at2759"/>
<dbReference type="Proteomes" id="UP000214365">
    <property type="component" value="Unassembled WGS sequence"/>
</dbReference>
<dbReference type="PANTHER" id="PTHR46118">
    <property type="entry name" value="PROTEIN ABHD11"/>
    <property type="match status" value="1"/>
</dbReference>
<dbReference type="InterPro" id="IPR000073">
    <property type="entry name" value="AB_hydrolase_1"/>
</dbReference>
<keyword evidence="2" id="KW-0378">Hydrolase</keyword>
<dbReference type="EMBL" id="LFMY01000012">
    <property type="protein sequence ID" value="OKL57197.1"/>
    <property type="molecule type" value="Genomic_DNA"/>
</dbReference>
<dbReference type="AlphaFoldDB" id="A0A225AUQ0"/>
<proteinExistence type="inferred from homology"/>
<name>A0A225AUQ0_TALAT</name>
<evidence type="ECO:0000256" key="1">
    <source>
        <dbReference type="ARBA" id="ARBA00008645"/>
    </source>
</evidence>
<evidence type="ECO:0000259" key="3">
    <source>
        <dbReference type="Pfam" id="PF00561"/>
    </source>
</evidence>
<dbReference type="SUPFAM" id="SSF53474">
    <property type="entry name" value="alpha/beta-Hydrolases"/>
    <property type="match status" value="1"/>
</dbReference>
<reference evidence="4 5" key="1">
    <citation type="submission" date="2015-06" db="EMBL/GenBank/DDBJ databases">
        <title>Talaromyces atroroseus IBT 11181 draft genome.</title>
        <authorList>
            <person name="Rasmussen K.B."/>
            <person name="Rasmussen S."/>
            <person name="Petersen B."/>
            <person name="Sicheritz-Ponten T."/>
            <person name="Mortensen U.H."/>
            <person name="Thrane U."/>
        </authorList>
    </citation>
    <scope>NUCLEOTIDE SEQUENCE [LARGE SCALE GENOMIC DNA]</scope>
    <source>
        <strain evidence="4 5">IBT 11181</strain>
    </source>
</reference>
<dbReference type="InterPro" id="IPR029058">
    <property type="entry name" value="AB_hydrolase_fold"/>
</dbReference>
<feature type="domain" description="AB hydrolase-1" evidence="3">
    <location>
        <begin position="146"/>
        <end position="362"/>
    </location>
</feature>
<accession>A0A225AUQ0</accession>
<evidence type="ECO:0000256" key="2">
    <source>
        <dbReference type="ARBA" id="ARBA00022801"/>
    </source>
</evidence>
<gene>
    <name evidence="4" type="ORF">UA08_07660</name>
</gene>
<keyword evidence="5" id="KW-1185">Reference proteome</keyword>
<evidence type="ECO:0000313" key="4">
    <source>
        <dbReference type="EMBL" id="OKL57197.1"/>
    </source>
</evidence>
<dbReference type="GO" id="GO:0005739">
    <property type="term" value="C:mitochondrion"/>
    <property type="evidence" value="ECO:0007669"/>
    <property type="project" value="TreeGrafter"/>
</dbReference>
<sequence>MVDAPKGPFKLVTVNTAPERAKRLIGRLAETLKDRYTIIHIDNAEKIEEVEPKVKEHQPDVLFCASMWTAEEAKGIIETAKRLRPGIKTHAIPHGLQVERGPDAIVEYLVENVPKLLDAPVEEALARDLNRDIYVVDLIDIPDYKDLRNHGDSPHAPEHTYSHLAEDVDEFIKEHNLGKTVLIGHSMGAKVAMVLALQSPETTAGVIPVDNAPVNARLGSPFQDYINGMKEISANHVTKQSEADQILSKYEPSLPIRQFLLTNLVRDPESDKKTLKFRVPLDILGSALQEMANFPFEAGIDADVAENGNDNDLPTYSGPTLFVRGLQSRYISDRKLPACKKFFPNAQIVGIDAGHWVISEKPEEFRQAVLKFFRESDVE</sequence>